<sequence>MDITERIADLAAPGVEATGLVIDGVEVHKAGKRSRVVVTVDLPETEVGSADLDAIAEASRAVGKVLDDADLMPGEYLLEVSTPGTSRALTERRHFMRARTRLVVIDLVSGDKARGRLTDVTDDAVLLDGEAGEVTVPFGNIARGQIELELKRIEED</sequence>
<comment type="caution">
    <text evidence="6">The sequence shown here is derived from an EMBL/GenBank/DDBJ whole genome shotgun (WGS) entry which is preliminary data.</text>
</comment>
<name>A0ABT8G385_9MICO</name>
<feature type="domain" description="Ribosome maturation factor RimP C-terminal" evidence="5">
    <location>
        <begin position="89"/>
        <end position="149"/>
    </location>
</feature>
<dbReference type="Proteomes" id="UP001172738">
    <property type="component" value="Unassembled WGS sequence"/>
</dbReference>
<dbReference type="Pfam" id="PF17384">
    <property type="entry name" value="DUF150_C"/>
    <property type="match status" value="1"/>
</dbReference>
<dbReference type="HAMAP" id="MF_01077">
    <property type="entry name" value="RimP"/>
    <property type="match status" value="1"/>
</dbReference>
<dbReference type="PANTHER" id="PTHR33867:SF1">
    <property type="entry name" value="RIBOSOME MATURATION FACTOR RIMP"/>
    <property type="match status" value="1"/>
</dbReference>
<dbReference type="RefSeq" id="WP_301129278.1">
    <property type="nucleotide sequence ID" value="NZ_JAUHPV010000006.1"/>
</dbReference>
<dbReference type="InterPro" id="IPR028998">
    <property type="entry name" value="RimP_C"/>
</dbReference>
<dbReference type="SUPFAM" id="SSF74942">
    <property type="entry name" value="YhbC-like, C-terminal domain"/>
    <property type="match status" value="1"/>
</dbReference>
<evidence type="ECO:0000313" key="7">
    <source>
        <dbReference type="Proteomes" id="UP001172738"/>
    </source>
</evidence>
<proteinExistence type="inferred from homology"/>
<organism evidence="6 7">
    <name type="scientific">Demequina zhanjiangensis</name>
    <dbReference type="NCBI Taxonomy" id="3051659"/>
    <lineage>
        <taxon>Bacteria</taxon>
        <taxon>Bacillati</taxon>
        <taxon>Actinomycetota</taxon>
        <taxon>Actinomycetes</taxon>
        <taxon>Micrococcales</taxon>
        <taxon>Demequinaceae</taxon>
        <taxon>Demequina</taxon>
    </lineage>
</organism>
<keyword evidence="2 3" id="KW-0690">Ribosome biogenesis</keyword>
<dbReference type="InterPro" id="IPR003728">
    <property type="entry name" value="Ribosome_maturation_RimP"/>
</dbReference>
<dbReference type="InterPro" id="IPR036847">
    <property type="entry name" value="RimP_C_sf"/>
</dbReference>
<keyword evidence="7" id="KW-1185">Reference proteome</keyword>
<accession>A0ABT8G385</accession>
<comment type="function">
    <text evidence="3">Required for maturation of 30S ribosomal subunits.</text>
</comment>
<reference evidence="6" key="1">
    <citation type="submission" date="2023-06" db="EMBL/GenBank/DDBJ databases">
        <title>SYSU T00b26.</title>
        <authorList>
            <person name="Gao L."/>
            <person name="Fang B.-Z."/>
            <person name="Li W.-J."/>
        </authorList>
    </citation>
    <scope>NUCLEOTIDE SEQUENCE</scope>
    <source>
        <strain evidence="6">SYSU T00b26</strain>
    </source>
</reference>
<dbReference type="InterPro" id="IPR035956">
    <property type="entry name" value="RimP_N_sf"/>
</dbReference>
<evidence type="ECO:0000259" key="4">
    <source>
        <dbReference type="Pfam" id="PF02576"/>
    </source>
</evidence>
<evidence type="ECO:0000256" key="3">
    <source>
        <dbReference type="HAMAP-Rule" id="MF_01077"/>
    </source>
</evidence>
<dbReference type="Gene3D" id="3.30.300.70">
    <property type="entry name" value="RimP-like superfamily, N-terminal"/>
    <property type="match status" value="1"/>
</dbReference>
<keyword evidence="1 3" id="KW-0963">Cytoplasm</keyword>
<dbReference type="Pfam" id="PF02576">
    <property type="entry name" value="RimP_N"/>
    <property type="match status" value="1"/>
</dbReference>
<gene>
    <name evidence="3 6" type="primary">rimP</name>
    <name evidence="6" type="ORF">QQX04_11415</name>
</gene>
<comment type="subcellular location">
    <subcellularLocation>
        <location evidence="3">Cytoplasm</location>
    </subcellularLocation>
</comment>
<dbReference type="PANTHER" id="PTHR33867">
    <property type="entry name" value="RIBOSOME MATURATION FACTOR RIMP"/>
    <property type="match status" value="1"/>
</dbReference>
<evidence type="ECO:0000256" key="1">
    <source>
        <dbReference type="ARBA" id="ARBA00022490"/>
    </source>
</evidence>
<evidence type="ECO:0000256" key="2">
    <source>
        <dbReference type="ARBA" id="ARBA00022517"/>
    </source>
</evidence>
<evidence type="ECO:0000259" key="5">
    <source>
        <dbReference type="Pfam" id="PF17384"/>
    </source>
</evidence>
<evidence type="ECO:0000313" key="6">
    <source>
        <dbReference type="EMBL" id="MDN4473601.1"/>
    </source>
</evidence>
<protein>
    <recommendedName>
        <fullName evidence="3">Ribosome maturation factor RimP</fullName>
    </recommendedName>
</protein>
<dbReference type="InterPro" id="IPR028989">
    <property type="entry name" value="RimP_N"/>
</dbReference>
<feature type="domain" description="Ribosome maturation factor RimP N-terminal" evidence="4">
    <location>
        <begin position="11"/>
        <end position="85"/>
    </location>
</feature>
<dbReference type="EMBL" id="JAUHPV010000006">
    <property type="protein sequence ID" value="MDN4473601.1"/>
    <property type="molecule type" value="Genomic_DNA"/>
</dbReference>
<dbReference type="SUPFAM" id="SSF75420">
    <property type="entry name" value="YhbC-like, N-terminal domain"/>
    <property type="match status" value="1"/>
</dbReference>
<comment type="similarity">
    <text evidence="3">Belongs to the RimP family.</text>
</comment>